<dbReference type="Proteomes" id="UP000178606">
    <property type="component" value="Unassembled WGS sequence"/>
</dbReference>
<dbReference type="Pfam" id="PF20797">
    <property type="entry name" value="HepT-like_2"/>
    <property type="match status" value="1"/>
</dbReference>
<dbReference type="Gene3D" id="3.30.460.10">
    <property type="entry name" value="Beta Polymerase, domain 2"/>
    <property type="match status" value="1"/>
</dbReference>
<dbReference type="EMBL" id="MFKF01000271">
    <property type="protein sequence ID" value="OGG47146.1"/>
    <property type="molecule type" value="Genomic_DNA"/>
</dbReference>
<dbReference type="InterPro" id="IPR043519">
    <property type="entry name" value="NT_sf"/>
</dbReference>
<dbReference type="Pfam" id="PF18765">
    <property type="entry name" value="Polbeta"/>
    <property type="match status" value="1"/>
</dbReference>
<dbReference type="AlphaFoldDB" id="A0A1F6CDA5"/>
<feature type="domain" description="HepT-like" evidence="2">
    <location>
        <begin position="147"/>
        <end position="255"/>
    </location>
</feature>
<organism evidence="3 4">
    <name type="scientific">Handelsmanbacteria sp. (strain RIFCSPLOWO2_12_FULL_64_10)</name>
    <dbReference type="NCBI Taxonomy" id="1817868"/>
    <lineage>
        <taxon>Bacteria</taxon>
        <taxon>Candidatus Handelsmaniibacteriota</taxon>
    </lineage>
</organism>
<name>A0A1F6CDA5_HANXR</name>
<reference evidence="3 4" key="1">
    <citation type="journal article" date="2016" name="Nat. Commun.">
        <title>Thousands of microbial genomes shed light on interconnected biogeochemical processes in an aquifer system.</title>
        <authorList>
            <person name="Anantharaman K."/>
            <person name="Brown C.T."/>
            <person name="Hug L.A."/>
            <person name="Sharon I."/>
            <person name="Castelle C.J."/>
            <person name="Probst A.J."/>
            <person name="Thomas B.C."/>
            <person name="Singh A."/>
            <person name="Wilkins M.J."/>
            <person name="Karaoz U."/>
            <person name="Brodie E.L."/>
            <person name="Williams K.H."/>
            <person name="Hubbard S.S."/>
            <person name="Banfield J.F."/>
        </authorList>
    </citation>
    <scope>NUCLEOTIDE SEQUENCE [LARGE SCALE GENOMIC DNA]</scope>
    <source>
        <strain evidence="4">RIFCSPLOWO2_12_FULL_64_10</strain>
    </source>
</reference>
<accession>A0A1F6CDA5</accession>
<dbReference type="InterPro" id="IPR041633">
    <property type="entry name" value="Polbeta"/>
</dbReference>
<proteinExistence type="predicted"/>
<evidence type="ECO:0000259" key="2">
    <source>
        <dbReference type="Pfam" id="PF20797"/>
    </source>
</evidence>
<evidence type="ECO:0000259" key="1">
    <source>
        <dbReference type="Pfam" id="PF18765"/>
    </source>
</evidence>
<sequence length="262" mass="29558">MAGPEAAEKRREQALAAAEVCVRVLTERFGARRVILFGSLAGQGAWHARSDIDLAVEGLAPTEFFRAYSACRDLLPRGLELDLVPLEKAHPEMRARMLREVPMPDDPTLAVQAVVEDELVALRRVAQEMEDLLAGCVRPPTRTELRAMAGMLHEFYNGVERILERIAVGLGEGMPQGSSWHVDLLTQMATAREGGRPAVIDEPLRARLKDYLDFRHFFRHAYGYTLEWNHLRWKVENLSATLTTLSDQLQNFWEAVIASRRS</sequence>
<dbReference type="InterPro" id="IPR048769">
    <property type="entry name" value="HepT-like_dom"/>
</dbReference>
<feature type="domain" description="Polymerase beta nucleotidyltransferase" evidence="1">
    <location>
        <begin position="24"/>
        <end position="99"/>
    </location>
</feature>
<dbReference type="SUPFAM" id="SSF81301">
    <property type="entry name" value="Nucleotidyltransferase"/>
    <property type="match status" value="1"/>
</dbReference>
<evidence type="ECO:0000313" key="4">
    <source>
        <dbReference type="Proteomes" id="UP000178606"/>
    </source>
</evidence>
<protein>
    <submittedName>
        <fullName evidence="3">Uncharacterized protein</fullName>
    </submittedName>
</protein>
<evidence type="ECO:0000313" key="3">
    <source>
        <dbReference type="EMBL" id="OGG47146.1"/>
    </source>
</evidence>
<comment type="caution">
    <text evidence="3">The sequence shown here is derived from an EMBL/GenBank/DDBJ whole genome shotgun (WGS) entry which is preliminary data.</text>
</comment>
<gene>
    <name evidence="3" type="ORF">A3F84_19000</name>
</gene>
<dbReference type="CDD" id="cd05403">
    <property type="entry name" value="NT_KNTase_like"/>
    <property type="match status" value="1"/>
</dbReference>